<dbReference type="CDD" id="cd06261">
    <property type="entry name" value="TM_PBP2"/>
    <property type="match status" value="1"/>
</dbReference>
<evidence type="ECO:0000256" key="5">
    <source>
        <dbReference type="ARBA" id="ARBA00022989"/>
    </source>
</evidence>
<dbReference type="PROSITE" id="PS50928">
    <property type="entry name" value="ABC_TM1"/>
    <property type="match status" value="1"/>
</dbReference>
<reference evidence="10" key="1">
    <citation type="submission" date="2016-11" db="EMBL/GenBank/DDBJ databases">
        <authorList>
            <person name="Varghese N."/>
            <person name="Submissions S."/>
        </authorList>
    </citation>
    <scope>NUCLEOTIDE SEQUENCE [LARGE SCALE GENOMIC DNA]</scope>
    <source>
        <strain evidence="10">DSM 15285</strain>
    </source>
</reference>
<dbReference type="OrthoDB" id="9783218at2"/>
<dbReference type="STRING" id="1123350.SAMN02744040_00342"/>
<comment type="similarity">
    <text evidence="7">Belongs to the binding-protein-dependent transport system permease family.</text>
</comment>
<organism evidence="9 10">
    <name type="scientific">Tepidibacter thalassicus DSM 15285</name>
    <dbReference type="NCBI Taxonomy" id="1123350"/>
    <lineage>
        <taxon>Bacteria</taxon>
        <taxon>Bacillati</taxon>
        <taxon>Bacillota</taxon>
        <taxon>Clostridia</taxon>
        <taxon>Peptostreptococcales</taxon>
        <taxon>Peptostreptococcaceae</taxon>
        <taxon>Tepidibacter</taxon>
    </lineage>
</organism>
<feature type="transmembrane region" description="Helical" evidence="7">
    <location>
        <begin position="78"/>
        <end position="101"/>
    </location>
</feature>
<keyword evidence="10" id="KW-1185">Reference proteome</keyword>
<keyword evidence="6 7" id="KW-0472">Membrane</keyword>
<dbReference type="Gene3D" id="1.10.3720.10">
    <property type="entry name" value="MetI-like"/>
    <property type="match status" value="1"/>
</dbReference>
<dbReference type="PANTHER" id="PTHR43386:SF1">
    <property type="entry name" value="D,D-DIPEPTIDE TRANSPORT SYSTEM PERMEASE PROTEIN DDPC-RELATED"/>
    <property type="match status" value="1"/>
</dbReference>
<gene>
    <name evidence="9" type="ORF">SAMN02744040_00342</name>
</gene>
<protein>
    <submittedName>
        <fullName evidence="9">Peptide/nickel transport system permease protein</fullName>
    </submittedName>
</protein>
<dbReference type="InterPro" id="IPR050366">
    <property type="entry name" value="BP-dependent_transpt_permease"/>
</dbReference>
<evidence type="ECO:0000256" key="6">
    <source>
        <dbReference type="ARBA" id="ARBA00023136"/>
    </source>
</evidence>
<evidence type="ECO:0000256" key="3">
    <source>
        <dbReference type="ARBA" id="ARBA00022475"/>
    </source>
</evidence>
<keyword evidence="2 7" id="KW-0813">Transport</keyword>
<accession>A0A1M5P3K5</accession>
<evidence type="ECO:0000313" key="9">
    <source>
        <dbReference type="EMBL" id="SHG95763.1"/>
    </source>
</evidence>
<dbReference type="AlphaFoldDB" id="A0A1M5P3K5"/>
<evidence type="ECO:0000256" key="1">
    <source>
        <dbReference type="ARBA" id="ARBA00004651"/>
    </source>
</evidence>
<evidence type="ECO:0000259" key="8">
    <source>
        <dbReference type="PROSITE" id="PS50928"/>
    </source>
</evidence>
<proteinExistence type="inferred from homology"/>
<dbReference type="InterPro" id="IPR000515">
    <property type="entry name" value="MetI-like"/>
</dbReference>
<dbReference type="GO" id="GO:0055085">
    <property type="term" value="P:transmembrane transport"/>
    <property type="evidence" value="ECO:0007669"/>
    <property type="project" value="InterPro"/>
</dbReference>
<feature type="domain" description="ABC transmembrane type-1" evidence="8">
    <location>
        <begin position="74"/>
        <end position="265"/>
    </location>
</feature>
<dbReference type="InterPro" id="IPR035906">
    <property type="entry name" value="MetI-like_sf"/>
</dbReference>
<dbReference type="EMBL" id="FQXH01000005">
    <property type="protein sequence ID" value="SHG95763.1"/>
    <property type="molecule type" value="Genomic_DNA"/>
</dbReference>
<dbReference type="GO" id="GO:0005886">
    <property type="term" value="C:plasma membrane"/>
    <property type="evidence" value="ECO:0007669"/>
    <property type="project" value="UniProtKB-SubCell"/>
</dbReference>
<dbReference type="Pfam" id="PF00528">
    <property type="entry name" value="BPD_transp_1"/>
    <property type="match status" value="1"/>
</dbReference>
<keyword evidence="3" id="KW-1003">Cell membrane</keyword>
<evidence type="ECO:0000256" key="2">
    <source>
        <dbReference type="ARBA" id="ARBA00022448"/>
    </source>
</evidence>
<evidence type="ECO:0000313" key="10">
    <source>
        <dbReference type="Proteomes" id="UP000242520"/>
    </source>
</evidence>
<sequence length="278" mass="31215">MKKILNFIKGFSIIGKISVLIFIVIIFIAIFSPYLLKTSHILPSGNSLEPPSKNHILGTDDIGIDLYSQLCYGARMSIIIGLGTAFLSILIGSIIGILSGYLGGWIDNFLMRFTDMMITLPDLPTMIVLGAFFGPSIKNIIFVLSVFSWTSLARIIRSKILSIKEENYIKVVRGYGGGFFYITINHFLPQIYPIIMVSFIRLISKAIIAEASLSFLGLGDPTSKSWGLILHYALNFTGIYFTPYWKWWVLSPLIAILIMVISIAFIGREFENKFNYKL</sequence>
<feature type="transmembrane region" description="Helical" evidence="7">
    <location>
        <begin position="247"/>
        <end position="267"/>
    </location>
</feature>
<name>A0A1M5P3K5_9FIRM</name>
<dbReference type="RefSeq" id="WP_072723134.1">
    <property type="nucleotide sequence ID" value="NZ_FQXH01000005.1"/>
</dbReference>
<dbReference type="SUPFAM" id="SSF161098">
    <property type="entry name" value="MetI-like"/>
    <property type="match status" value="1"/>
</dbReference>
<evidence type="ECO:0000256" key="4">
    <source>
        <dbReference type="ARBA" id="ARBA00022692"/>
    </source>
</evidence>
<dbReference type="Proteomes" id="UP000242520">
    <property type="component" value="Unassembled WGS sequence"/>
</dbReference>
<keyword evidence="4 7" id="KW-0812">Transmembrane</keyword>
<dbReference type="PANTHER" id="PTHR43386">
    <property type="entry name" value="OLIGOPEPTIDE TRANSPORT SYSTEM PERMEASE PROTEIN APPC"/>
    <property type="match status" value="1"/>
</dbReference>
<comment type="subcellular location">
    <subcellularLocation>
        <location evidence="1 7">Cell membrane</location>
        <topology evidence="1 7">Multi-pass membrane protein</topology>
    </subcellularLocation>
</comment>
<keyword evidence="5 7" id="KW-1133">Transmembrane helix</keyword>
<evidence type="ECO:0000256" key="7">
    <source>
        <dbReference type="RuleBase" id="RU363032"/>
    </source>
</evidence>
<feature type="transmembrane region" description="Helical" evidence="7">
    <location>
        <begin position="12"/>
        <end position="36"/>
    </location>
</feature>